<dbReference type="Proteomes" id="UP001428290">
    <property type="component" value="Unassembled WGS sequence"/>
</dbReference>
<evidence type="ECO:0000256" key="1">
    <source>
        <dbReference type="SAM" id="Phobius"/>
    </source>
</evidence>
<accession>A0ABP9X6G0</accession>
<evidence type="ECO:0000313" key="2">
    <source>
        <dbReference type="EMBL" id="GAA5530977.1"/>
    </source>
</evidence>
<organism evidence="2 3">
    <name type="scientific">Herpetosiphon gulosus</name>
    <dbReference type="NCBI Taxonomy" id="1973496"/>
    <lineage>
        <taxon>Bacteria</taxon>
        <taxon>Bacillati</taxon>
        <taxon>Chloroflexota</taxon>
        <taxon>Chloroflexia</taxon>
        <taxon>Herpetosiphonales</taxon>
        <taxon>Herpetosiphonaceae</taxon>
        <taxon>Herpetosiphon</taxon>
    </lineage>
</organism>
<comment type="caution">
    <text evidence="2">The sequence shown here is derived from an EMBL/GenBank/DDBJ whole genome shotgun (WGS) entry which is preliminary data.</text>
</comment>
<keyword evidence="1" id="KW-0472">Membrane</keyword>
<dbReference type="RefSeq" id="WP_345724565.1">
    <property type="nucleotide sequence ID" value="NZ_BAABRU010000028.1"/>
</dbReference>
<keyword evidence="3" id="KW-1185">Reference proteome</keyword>
<reference evidence="2 3" key="1">
    <citation type="submission" date="2024-02" db="EMBL/GenBank/DDBJ databases">
        <title>Herpetosiphon gulosus NBRC 112829.</title>
        <authorList>
            <person name="Ichikawa N."/>
            <person name="Katano-Makiyama Y."/>
            <person name="Hidaka K."/>
        </authorList>
    </citation>
    <scope>NUCLEOTIDE SEQUENCE [LARGE SCALE GENOMIC DNA]</scope>
    <source>
        <strain evidence="2 3">NBRC 112829</strain>
    </source>
</reference>
<proteinExistence type="predicted"/>
<feature type="transmembrane region" description="Helical" evidence="1">
    <location>
        <begin position="72"/>
        <end position="91"/>
    </location>
</feature>
<keyword evidence="1" id="KW-1133">Transmembrane helix</keyword>
<dbReference type="EMBL" id="BAABRU010000028">
    <property type="protein sequence ID" value="GAA5530977.1"/>
    <property type="molecule type" value="Genomic_DNA"/>
</dbReference>
<keyword evidence="1" id="KW-0812">Transmembrane</keyword>
<gene>
    <name evidence="2" type="ORF">Hgul01_04801</name>
</gene>
<protein>
    <submittedName>
        <fullName evidence="2">Uncharacterized protein</fullName>
    </submittedName>
</protein>
<sequence length="421" mass="43602">MTSPYDHEFQAFVAPLLAGLSVAGRHAELDRLTDLWQREGAVPVNGQLVWLGTPATARPPVTPTAATAPRGAPRWLGLVIIAVVLLGWGLLGRRSQAAPLAEGVLRPVTVAADGEAAPVQLVIGPQAFAVLAFDPALGWPDPAGIPTGTAVWGGTRSQVVIGLDRAALEANDLAVGSVLTLQQAQGEPRTLTVVARQIVAVHAGSAIPQQQVGVTLVLWDQDDLTTRTLIQALPSEQPLLTTHDATLPLAVTGMDWTLVELQPTLMVSVTVGPTARSGVVSRHGVALVSLPVASATTITLPITATAMPGTRVDLALVVDGQAVPLSIAMPDAPVLQVDWQTVTATPNGLAITTVLRSPATVLNPADATCTAGGVTQPLQPDRPWPLVITTAQTVVWTCPHDPAQPVPVTVQLGSVGQSILP</sequence>
<name>A0ABP9X6G0_9CHLR</name>
<evidence type="ECO:0000313" key="3">
    <source>
        <dbReference type="Proteomes" id="UP001428290"/>
    </source>
</evidence>